<evidence type="ECO:0000313" key="2">
    <source>
        <dbReference type="Proteomes" id="UP001271723"/>
    </source>
</evidence>
<sequence>MTEIPRAERAPYFACTACGLIGEPDSADYTLTADREHVDRTRPMTVGCGFCRTHTEIASTDVLDRDSEHACSRCGTRTACPADADRVVCWGCGLNEPGPASAGARATYRQDVERGADQWAAARVRVAKQDARARGTLPGWAS</sequence>
<dbReference type="EMBL" id="JARAVY010000037">
    <property type="protein sequence ID" value="MDX2916002.1"/>
    <property type="molecule type" value="Genomic_DNA"/>
</dbReference>
<keyword evidence="2" id="KW-1185">Reference proteome</keyword>
<accession>A0ABU4LJK5</accession>
<dbReference type="Proteomes" id="UP001271723">
    <property type="component" value="Unassembled WGS sequence"/>
</dbReference>
<comment type="caution">
    <text evidence="1">The sequence shown here is derived from an EMBL/GenBank/DDBJ whole genome shotgun (WGS) entry which is preliminary data.</text>
</comment>
<gene>
    <name evidence="1" type="ORF">PV517_45940</name>
</gene>
<protein>
    <submittedName>
        <fullName evidence="1">Uncharacterized protein</fullName>
    </submittedName>
</protein>
<reference evidence="1 2" key="1">
    <citation type="journal article" date="2023" name="Microb. Genom.">
        <title>Mesoterricola silvestris gen. nov., sp. nov., Mesoterricola sediminis sp. nov., Geothrix oryzae sp. nov., Geothrix edaphica sp. nov., Geothrix rubra sp. nov., and Geothrix limicola sp. nov., six novel members of Acidobacteriota isolated from soils.</title>
        <authorList>
            <person name="Weisberg A.J."/>
            <person name="Pearce E."/>
            <person name="Kramer C.G."/>
            <person name="Chang J.H."/>
            <person name="Clarke C.R."/>
        </authorList>
    </citation>
    <scope>NUCLEOTIDE SEQUENCE [LARGE SCALE GENOMIC DNA]</scope>
    <source>
        <strain evidence="1 2">NRRL_B-2795</strain>
    </source>
</reference>
<dbReference type="RefSeq" id="WP_086751575.1">
    <property type="nucleotide sequence ID" value="NZ_JARAVY010000037.1"/>
</dbReference>
<name>A0ABU4LJK5_9ACTN</name>
<evidence type="ECO:0000313" key="1">
    <source>
        <dbReference type="EMBL" id="MDX2916002.1"/>
    </source>
</evidence>
<proteinExistence type="predicted"/>
<organism evidence="1 2">
    <name type="scientific">Streptomyces griseiscabiei</name>
    <dbReference type="NCBI Taxonomy" id="2993540"/>
    <lineage>
        <taxon>Bacteria</taxon>
        <taxon>Bacillati</taxon>
        <taxon>Actinomycetota</taxon>
        <taxon>Actinomycetes</taxon>
        <taxon>Kitasatosporales</taxon>
        <taxon>Streptomycetaceae</taxon>
        <taxon>Streptomyces</taxon>
    </lineage>
</organism>